<organism evidence="2 3">
    <name type="scientific">Sphingomonas suaedae</name>
    <dbReference type="NCBI Taxonomy" id="2599297"/>
    <lineage>
        <taxon>Bacteria</taxon>
        <taxon>Pseudomonadati</taxon>
        <taxon>Pseudomonadota</taxon>
        <taxon>Alphaproteobacteria</taxon>
        <taxon>Sphingomonadales</taxon>
        <taxon>Sphingomonadaceae</taxon>
        <taxon>Sphingomonas</taxon>
    </lineage>
</organism>
<keyword evidence="1" id="KW-1133">Transmembrane helix</keyword>
<feature type="transmembrane region" description="Helical" evidence="1">
    <location>
        <begin position="26"/>
        <end position="47"/>
    </location>
</feature>
<dbReference type="Proteomes" id="UP000318055">
    <property type="component" value="Chromosome"/>
</dbReference>
<dbReference type="RefSeq" id="WP_145847200.1">
    <property type="nucleotide sequence ID" value="NZ_CP042239.1"/>
</dbReference>
<keyword evidence="1" id="KW-0812">Transmembrane</keyword>
<dbReference type="EMBL" id="CP042239">
    <property type="protein sequence ID" value="QDX26511.1"/>
    <property type="molecule type" value="Genomic_DNA"/>
</dbReference>
<reference evidence="2 3" key="1">
    <citation type="submission" date="2019-07" db="EMBL/GenBank/DDBJ databases">
        <title>Sphingomonas alkalisoli sp. nov., isolated from rhizosphere soil of Suaedae salsa.</title>
        <authorList>
            <person name="Zhang H."/>
            <person name="Xu L."/>
            <person name="Zhang J.-X."/>
            <person name="Sun J.-Q."/>
        </authorList>
    </citation>
    <scope>NUCLEOTIDE SEQUENCE [LARGE SCALE GENOMIC DNA]</scope>
    <source>
        <strain evidence="2 3">XS-10</strain>
    </source>
</reference>
<evidence type="ECO:0000313" key="3">
    <source>
        <dbReference type="Proteomes" id="UP000318055"/>
    </source>
</evidence>
<evidence type="ECO:0000256" key="1">
    <source>
        <dbReference type="SAM" id="Phobius"/>
    </source>
</evidence>
<sequence>MHSPTLDTISEPGTRSVWRTGLSNRWVRWGGALAVLWFGVFMTLSIWAEPGSPVVFHGERLMASGRLQAVLDGRSEGHSEYGPTVGERFTDKTGRDCRPFTQGAVDGTACRVEGEWRVIELRQR</sequence>
<evidence type="ECO:0000313" key="2">
    <source>
        <dbReference type="EMBL" id="QDX26511.1"/>
    </source>
</evidence>
<dbReference type="AlphaFoldDB" id="A0A518RGE8"/>
<name>A0A518RGE8_9SPHN</name>
<gene>
    <name evidence="2" type="ORF">FPZ54_11065</name>
</gene>
<protein>
    <submittedName>
        <fullName evidence="2">Uncharacterized protein</fullName>
    </submittedName>
</protein>
<dbReference type="OrthoDB" id="7502743at2"/>
<keyword evidence="1" id="KW-0472">Membrane</keyword>
<accession>A0A518RGE8</accession>
<dbReference type="KEGG" id="ssua:FPZ54_11065"/>
<keyword evidence="3" id="KW-1185">Reference proteome</keyword>
<proteinExistence type="predicted"/>